<evidence type="ECO:0000313" key="3">
    <source>
        <dbReference type="Proteomes" id="UP000054717"/>
    </source>
</evidence>
<accession>A0A158K983</accession>
<dbReference type="STRING" id="326475.AWB66_05557"/>
<dbReference type="Gene3D" id="3.50.50.60">
    <property type="entry name" value="FAD/NAD(P)-binding domain"/>
    <property type="match status" value="1"/>
</dbReference>
<comment type="caution">
    <text evidence="2">The sequence shown here is derived from an EMBL/GenBank/DDBJ whole genome shotgun (WGS) entry which is preliminary data.</text>
</comment>
<proteinExistence type="predicted"/>
<sequence>MTRHPAQSKCDLLIIGAGPAGMSAAIVARRAGLEVIVADEGEAPEDRSIATHRGLRSRMHPCSATNIARDAR</sequence>
<dbReference type="AlphaFoldDB" id="A0A158K983"/>
<dbReference type="GO" id="GO:0016491">
    <property type="term" value="F:oxidoreductase activity"/>
    <property type="evidence" value="ECO:0007669"/>
    <property type="project" value="InterPro"/>
</dbReference>
<gene>
    <name evidence="2" type="ORF">AWB66_05557</name>
</gene>
<dbReference type="Proteomes" id="UP000054717">
    <property type="component" value="Unassembled WGS sequence"/>
</dbReference>
<feature type="domain" description="FAD/NAD(P)-binding" evidence="1">
    <location>
        <begin position="11"/>
        <end position="53"/>
    </location>
</feature>
<dbReference type="InterPro" id="IPR023753">
    <property type="entry name" value="FAD/NAD-binding_dom"/>
</dbReference>
<name>A0A158K983_9BURK</name>
<dbReference type="InterPro" id="IPR036188">
    <property type="entry name" value="FAD/NAD-bd_sf"/>
</dbReference>
<evidence type="ECO:0000259" key="1">
    <source>
        <dbReference type="Pfam" id="PF07992"/>
    </source>
</evidence>
<organism evidence="2 3">
    <name type="scientific">Caballeronia telluris</name>
    <dbReference type="NCBI Taxonomy" id="326475"/>
    <lineage>
        <taxon>Bacteria</taxon>
        <taxon>Pseudomonadati</taxon>
        <taxon>Pseudomonadota</taxon>
        <taxon>Betaproteobacteria</taxon>
        <taxon>Burkholderiales</taxon>
        <taxon>Burkholderiaceae</taxon>
        <taxon>Caballeronia</taxon>
    </lineage>
</organism>
<protein>
    <submittedName>
        <fullName evidence="2">Succinate dehydrogenase</fullName>
    </submittedName>
</protein>
<dbReference type="EMBL" id="FCNZ02000032">
    <property type="protein sequence ID" value="SAL77100.1"/>
    <property type="molecule type" value="Genomic_DNA"/>
</dbReference>
<dbReference type="SUPFAM" id="SSF51905">
    <property type="entry name" value="FAD/NAD(P)-binding domain"/>
    <property type="match status" value="1"/>
</dbReference>
<keyword evidence="3" id="KW-1185">Reference proteome</keyword>
<dbReference type="Pfam" id="PF07992">
    <property type="entry name" value="Pyr_redox_2"/>
    <property type="match status" value="1"/>
</dbReference>
<reference evidence="2" key="1">
    <citation type="submission" date="2016-01" db="EMBL/GenBank/DDBJ databases">
        <authorList>
            <person name="Peeters Charlotte."/>
        </authorList>
    </citation>
    <scope>NUCLEOTIDE SEQUENCE</scope>
    <source>
        <strain evidence="2">LMG 22936</strain>
    </source>
</reference>
<evidence type="ECO:0000313" key="2">
    <source>
        <dbReference type="EMBL" id="SAL77100.1"/>
    </source>
</evidence>